<name>A0A9X0CX74_9CNID</name>
<evidence type="ECO:0000256" key="1">
    <source>
        <dbReference type="SAM" id="MobiDB-lite"/>
    </source>
</evidence>
<feature type="compositionally biased region" description="Acidic residues" evidence="1">
    <location>
        <begin position="177"/>
        <end position="192"/>
    </location>
</feature>
<proteinExistence type="predicted"/>
<reference evidence="2" key="1">
    <citation type="submission" date="2023-01" db="EMBL/GenBank/DDBJ databases">
        <title>Genome assembly of the deep-sea coral Lophelia pertusa.</title>
        <authorList>
            <person name="Herrera S."/>
            <person name="Cordes E."/>
        </authorList>
    </citation>
    <scope>NUCLEOTIDE SEQUENCE</scope>
    <source>
        <strain evidence="2">USNM1676648</strain>
        <tissue evidence="2">Polyp</tissue>
    </source>
</reference>
<feature type="region of interest" description="Disordered" evidence="1">
    <location>
        <begin position="28"/>
        <end position="48"/>
    </location>
</feature>
<sequence>MVRPSGAITSTLAPIKSKTMPERLRLNNFRPTPVKPVEIKPPSPSTDTYLAPLKVVAKAKQSPVPLNVKTQHSSPTTCSPREVVTPESNDNSKQWARKGKVKTDSMALSPVSDNVEPDFFRKVKDKRPWAGNTAGQILPVISDNSSHVTQVQGSRQDQIDARKKNRRKTSKNRSIPEDLDVTGGEDVEESVDEDTRSNRSIGISKENPRKRRK</sequence>
<dbReference type="Proteomes" id="UP001163046">
    <property type="component" value="Unassembled WGS sequence"/>
</dbReference>
<feature type="region of interest" description="Disordered" evidence="1">
    <location>
        <begin position="63"/>
        <end position="213"/>
    </location>
</feature>
<protein>
    <submittedName>
        <fullName evidence="2">Uncharacterized protein</fullName>
    </submittedName>
</protein>
<dbReference type="AlphaFoldDB" id="A0A9X0CX74"/>
<comment type="caution">
    <text evidence="2">The sequence shown here is derived from an EMBL/GenBank/DDBJ whole genome shotgun (WGS) entry which is preliminary data.</text>
</comment>
<accession>A0A9X0CX74</accession>
<organism evidence="2 3">
    <name type="scientific">Desmophyllum pertusum</name>
    <dbReference type="NCBI Taxonomy" id="174260"/>
    <lineage>
        <taxon>Eukaryota</taxon>
        <taxon>Metazoa</taxon>
        <taxon>Cnidaria</taxon>
        <taxon>Anthozoa</taxon>
        <taxon>Hexacorallia</taxon>
        <taxon>Scleractinia</taxon>
        <taxon>Caryophylliina</taxon>
        <taxon>Caryophylliidae</taxon>
        <taxon>Desmophyllum</taxon>
    </lineage>
</organism>
<evidence type="ECO:0000313" key="3">
    <source>
        <dbReference type="Proteomes" id="UP001163046"/>
    </source>
</evidence>
<feature type="compositionally biased region" description="Polar residues" evidence="1">
    <location>
        <begin position="68"/>
        <end position="79"/>
    </location>
</feature>
<keyword evidence="3" id="KW-1185">Reference proteome</keyword>
<feature type="compositionally biased region" description="Basic and acidic residues" evidence="1">
    <location>
        <begin position="118"/>
        <end position="128"/>
    </location>
</feature>
<evidence type="ECO:0000313" key="2">
    <source>
        <dbReference type="EMBL" id="KAJ7378881.1"/>
    </source>
</evidence>
<feature type="compositionally biased region" description="Polar residues" evidence="1">
    <location>
        <begin position="142"/>
        <end position="156"/>
    </location>
</feature>
<gene>
    <name evidence="2" type="ORF">OS493_020487</name>
</gene>
<dbReference type="OrthoDB" id="10258888at2759"/>
<dbReference type="EMBL" id="MU826362">
    <property type="protein sequence ID" value="KAJ7378881.1"/>
    <property type="molecule type" value="Genomic_DNA"/>
</dbReference>